<evidence type="ECO:0000313" key="4">
    <source>
        <dbReference type="Proteomes" id="UP000589036"/>
    </source>
</evidence>
<dbReference type="Gene3D" id="3.30.530.20">
    <property type="match status" value="1"/>
</dbReference>
<name>A0A852TX33_9ACTN</name>
<organism evidence="3 4">
    <name type="scientific">Spinactinospora alkalitolerans</name>
    <dbReference type="NCBI Taxonomy" id="687207"/>
    <lineage>
        <taxon>Bacteria</taxon>
        <taxon>Bacillati</taxon>
        <taxon>Actinomycetota</taxon>
        <taxon>Actinomycetes</taxon>
        <taxon>Streptosporangiales</taxon>
        <taxon>Nocardiopsidaceae</taxon>
        <taxon>Spinactinospora</taxon>
    </lineage>
</organism>
<dbReference type="Proteomes" id="UP000589036">
    <property type="component" value="Unassembled WGS sequence"/>
</dbReference>
<comment type="similarity">
    <text evidence="1">Belongs to the AHA1 family.</text>
</comment>
<sequence>MSVPSVKHATFTLERDYPAPPARVFAMWADPAAKARWFAGPEAEHELDFRVGGHETSRGRNSDGRVLTFESVYSEIVPDTRIVYTSGLYAEETLATASLTTVQFAPTDEGTRLVVTEQGSYLDGHEKPAWREQGAGGQLAALDAEVRAAAR</sequence>
<dbReference type="AlphaFoldDB" id="A0A852TX33"/>
<gene>
    <name evidence="3" type="ORF">HDA32_002572</name>
</gene>
<dbReference type="RefSeq" id="WP_179643391.1">
    <property type="nucleotide sequence ID" value="NZ_BAAAYY010000015.1"/>
</dbReference>
<evidence type="ECO:0000313" key="3">
    <source>
        <dbReference type="EMBL" id="NYE47452.1"/>
    </source>
</evidence>
<dbReference type="EMBL" id="JACCCC010000001">
    <property type="protein sequence ID" value="NYE47452.1"/>
    <property type="molecule type" value="Genomic_DNA"/>
</dbReference>
<dbReference type="CDD" id="cd08900">
    <property type="entry name" value="SRPBCC_CalC_Aha1-like_7"/>
    <property type="match status" value="1"/>
</dbReference>
<keyword evidence="4" id="KW-1185">Reference proteome</keyword>
<dbReference type="InterPro" id="IPR023393">
    <property type="entry name" value="START-like_dom_sf"/>
</dbReference>
<dbReference type="SUPFAM" id="SSF55961">
    <property type="entry name" value="Bet v1-like"/>
    <property type="match status" value="1"/>
</dbReference>
<comment type="caution">
    <text evidence="3">The sequence shown here is derived from an EMBL/GenBank/DDBJ whole genome shotgun (WGS) entry which is preliminary data.</text>
</comment>
<evidence type="ECO:0000259" key="2">
    <source>
        <dbReference type="Pfam" id="PF08327"/>
    </source>
</evidence>
<proteinExistence type="inferred from homology"/>
<feature type="domain" description="Activator of Hsp90 ATPase homologue 1/2-like C-terminal" evidence="2">
    <location>
        <begin position="19"/>
        <end position="145"/>
    </location>
</feature>
<dbReference type="Pfam" id="PF08327">
    <property type="entry name" value="AHSA1"/>
    <property type="match status" value="1"/>
</dbReference>
<reference evidence="3 4" key="1">
    <citation type="submission" date="2020-07" db="EMBL/GenBank/DDBJ databases">
        <title>Sequencing the genomes of 1000 actinobacteria strains.</title>
        <authorList>
            <person name="Klenk H.-P."/>
        </authorList>
    </citation>
    <scope>NUCLEOTIDE SEQUENCE [LARGE SCALE GENOMIC DNA]</scope>
    <source>
        <strain evidence="3 4">CXB654</strain>
    </source>
</reference>
<dbReference type="InterPro" id="IPR013538">
    <property type="entry name" value="ASHA1/2-like_C"/>
</dbReference>
<evidence type="ECO:0000256" key="1">
    <source>
        <dbReference type="ARBA" id="ARBA00006817"/>
    </source>
</evidence>
<protein>
    <submittedName>
        <fullName evidence="3">Uncharacterized protein YndB with AHSA1/START domain</fullName>
    </submittedName>
</protein>
<accession>A0A852TX33</accession>